<sequence>MAPNSHHHSETKAPPPNAPGRDLDKELANMTFKAKAHNAGPAAPSSSRYQQSSSTPKHAKTAAALLSDNTRTTIEGMVPSPKTGESTKHARAKTAAALLGDNTRTIIEGMVPSPKASRPGESSRSKQGQPLPKANTTTSDLRNLAPKDKYKSRQQTYPDHTNIGSAPASKISLPTYEEATGSGQTSWADNRSSGDYTSPNGPETPSGSKHQSYEEWLETPEAANHKAIKKANEEKRRRQLREITGESKSFLKDPTFSPSGSSSLNDRFESNTSLKNDPLSKYGSSSLNPGNYGLVASQLPPSTTRSLSSPSSVDHALDRLENSMSRGWQDINDALDNLERS</sequence>
<comment type="caution">
    <text evidence="2">The sequence shown here is derived from an EMBL/GenBank/DDBJ whole genome shotgun (WGS) entry which is preliminary data.</text>
</comment>
<evidence type="ECO:0000313" key="2">
    <source>
        <dbReference type="EMBL" id="KAF4635814.1"/>
    </source>
</evidence>
<dbReference type="EMBL" id="JAAMPI010000098">
    <property type="protein sequence ID" value="KAF4635814.1"/>
    <property type="molecule type" value="Genomic_DNA"/>
</dbReference>
<keyword evidence="3" id="KW-1185">Reference proteome</keyword>
<gene>
    <name evidence="2" type="ORF">G7Y89_g2293</name>
</gene>
<proteinExistence type="predicted"/>
<evidence type="ECO:0000313" key="3">
    <source>
        <dbReference type="Proteomes" id="UP000566819"/>
    </source>
</evidence>
<feature type="compositionally biased region" description="Low complexity" evidence="1">
    <location>
        <begin position="45"/>
        <end position="54"/>
    </location>
</feature>
<name>A0A8H4RVM2_9HELO</name>
<feature type="compositionally biased region" description="Low complexity" evidence="1">
    <location>
        <begin position="297"/>
        <end position="312"/>
    </location>
</feature>
<feature type="compositionally biased region" description="Polar residues" evidence="1">
    <location>
        <begin position="181"/>
        <end position="210"/>
    </location>
</feature>
<dbReference type="Proteomes" id="UP000566819">
    <property type="component" value="Unassembled WGS sequence"/>
</dbReference>
<feature type="compositionally biased region" description="Polar residues" evidence="1">
    <location>
        <begin position="153"/>
        <end position="164"/>
    </location>
</feature>
<feature type="region of interest" description="Disordered" evidence="1">
    <location>
        <begin position="1"/>
        <end position="341"/>
    </location>
</feature>
<organism evidence="2 3">
    <name type="scientific">Cudoniella acicularis</name>
    <dbReference type="NCBI Taxonomy" id="354080"/>
    <lineage>
        <taxon>Eukaryota</taxon>
        <taxon>Fungi</taxon>
        <taxon>Dikarya</taxon>
        <taxon>Ascomycota</taxon>
        <taxon>Pezizomycotina</taxon>
        <taxon>Leotiomycetes</taxon>
        <taxon>Helotiales</taxon>
        <taxon>Tricladiaceae</taxon>
        <taxon>Cudoniella</taxon>
    </lineage>
</organism>
<evidence type="ECO:0000256" key="1">
    <source>
        <dbReference type="SAM" id="MobiDB-lite"/>
    </source>
</evidence>
<protein>
    <submittedName>
        <fullName evidence="2">Uncharacterized protein</fullName>
    </submittedName>
</protein>
<feature type="compositionally biased region" description="Polar residues" evidence="1">
    <location>
        <begin position="256"/>
        <end position="275"/>
    </location>
</feature>
<feature type="compositionally biased region" description="Basic and acidic residues" evidence="1">
    <location>
        <begin position="230"/>
        <end position="251"/>
    </location>
</feature>
<reference evidence="2 3" key="1">
    <citation type="submission" date="2020-03" db="EMBL/GenBank/DDBJ databases">
        <title>Draft Genome Sequence of Cudoniella acicularis.</title>
        <authorList>
            <person name="Buettner E."/>
            <person name="Kellner H."/>
        </authorList>
    </citation>
    <scope>NUCLEOTIDE SEQUENCE [LARGE SCALE GENOMIC DNA]</scope>
    <source>
        <strain evidence="2 3">DSM 108380</strain>
    </source>
</reference>
<accession>A0A8H4RVM2</accession>
<dbReference type="AlphaFoldDB" id="A0A8H4RVM2"/>
<feature type="compositionally biased region" description="Polar residues" evidence="1">
    <location>
        <begin position="120"/>
        <end position="141"/>
    </location>
</feature>